<evidence type="ECO:0000256" key="3">
    <source>
        <dbReference type="ARBA" id="ARBA00022490"/>
    </source>
</evidence>
<feature type="compositionally biased region" description="Low complexity" evidence="7">
    <location>
        <begin position="72"/>
        <end position="82"/>
    </location>
</feature>
<dbReference type="Gene3D" id="1.20.1280.50">
    <property type="match status" value="1"/>
</dbReference>
<dbReference type="Pfam" id="PF19270">
    <property type="entry name" value="FBO_C"/>
    <property type="match status" value="1"/>
</dbReference>
<feature type="non-terminal residue" evidence="9">
    <location>
        <position position="1"/>
    </location>
</feature>
<comment type="subunit">
    <text evidence="6">Part of the SCF (SKP1-CUL1-F-box) E3 ubiquitin-protein ligase complex SCF(FBXO9).</text>
</comment>
<dbReference type="EMBL" id="VZSK01001345">
    <property type="protein sequence ID" value="NWY70555.1"/>
    <property type="molecule type" value="Genomic_DNA"/>
</dbReference>
<evidence type="ECO:0000256" key="6">
    <source>
        <dbReference type="RuleBase" id="RU369085"/>
    </source>
</evidence>
<dbReference type="GO" id="GO:0031146">
    <property type="term" value="P:SCF-dependent proteasomal ubiquitin-dependent protein catabolic process"/>
    <property type="evidence" value="ECO:0007669"/>
    <property type="project" value="UniProtKB-UniRule"/>
</dbReference>
<name>A0A7K7GM42_ERIRU</name>
<comment type="subcellular location">
    <subcellularLocation>
        <location evidence="1 6">Cytoplasm</location>
    </subcellularLocation>
</comment>
<reference evidence="9 10" key="1">
    <citation type="submission" date="2019-09" db="EMBL/GenBank/DDBJ databases">
        <title>Bird 10,000 Genomes (B10K) Project - Family phase.</title>
        <authorList>
            <person name="Zhang G."/>
        </authorList>
    </citation>
    <scope>NUCLEOTIDE SEQUENCE [LARGE SCALE GENOMIC DNA]</scope>
    <source>
        <strain evidence="9">OUT-0015</strain>
        <tissue evidence="9">Blood</tissue>
    </source>
</reference>
<evidence type="ECO:0000256" key="1">
    <source>
        <dbReference type="ARBA" id="ARBA00004496"/>
    </source>
</evidence>
<dbReference type="PANTHER" id="PTHR12874">
    <property type="entry name" value="F-BOX ONLY PROTEIN 48-RELATED"/>
    <property type="match status" value="1"/>
</dbReference>
<evidence type="ECO:0000256" key="5">
    <source>
        <dbReference type="ARBA" id="ARBA00022803"/>
    </source>
</evidence>
<feature type="compositionally biased region" description="Basic and acidic residues" evidence="7">
    <location>
        <begin position="61"/>
        <end position="71"/>
    </location>
</feature>
<dbReference type="InterPro" id="IPR036047">
    <property type="entry name" value="F-box-like_dom_sf"/>
</dbReference>
<dbReference type="AlphaFoldDB" id="A0A7K7GM42"/>
<evidence type="ECO:0000313" key="9">
    <source>
        <dbReference type="EMBL" id="NWY70555.1"/>
    </source>
</evidence>
<dbReference type="Proteomes" id="UP000529965">
    <property type="component" value="Unassembled WGS sequence"/>
</dbReference>
<keyword evidence="4 6" id="KW-0833">Ubl conjugation pathway</keyword>
<dbReference type="FunFam" id="1.20.1280.50:FF:000012">
    <property type="entry name" value="F-box only protein 9"/>
    <property type="match status" value="1"/>
</dbReference>
<dbReference type="GO" id="GO:0019005">
    <property type="term" value="C:SCF ubiquitin ligase complex"/>
    <property type="evidence" value="ECO:0007669"/>
    <property type="project" value="UniProtKB-UniRule"/>
</dbReference>
<sequence>PAAPAAGPARREDGCRPQGPQGLPLRGALLRPRTLLSAPRGQGGHTDQAGGQSPRDGTAPPERRQHGERARAAGLGRRAGTAGRDRDSGAEAEEDCHADLVRTDDSERSGEANLQAELQMFRAQWMFELAPGVSSSGLEPLPCKASSREPGLKSVDARGKQEIAKEEKAKELFLKAVEEERNGALYEAIKFYRLAMQLVPDIEFKITYTRSPDGDGVGKRCVEDSKEDDKMADLLTDFQQQLTLQESSVKLCQPEVYVSQTHISALPMEVLMYIFRWVVSSDLDLRSLEQLSLVCRGFYICARDPEIWHQVCLKIWGRSCNKLVPYASWRDMFLERPRVRFDGVYVSKTKYIRQGEQSLDGFYRAWHQVEYYRYLRFFPDGQVMMLTTPEDPQSIVPRLRTKNTRTDAILLGHYRLSQETDNQTKVFAVIMKKKEEKPVDYHKYRYFRRVPAQETDHSFHVGLQLCSSGRQRFNKLVWIHHSCHITCRSTGETAVTTFDIDKMYTPLFFARVKSFTAYSEKPL</sequence>
<dbReference type="InterPro" id="IPR045464">
    <property type="entry name" value="Hrt3/FBXO9_C"/>
</dbReference>
<dbReference type="PROSITE" id="PS50181">
    <property type="entry name" value="FBOX"/>
    <property type="match status" value="1"/>
</dbReference>
<feature type="region of interest" description="Disordered" evidence="7">
    <location>
        <begin position="136"/>
        <end position="159"/>
    </location>
</feature>
<dbReference type="Pfam" id="PF12937">
    <property type="entry name" value="F-box-like"/>
    <property type="match status" value="1"/>
</dbReference>
<comment type="function">
    <text evidence="6">Substrate recognition component of a SCF (SKP1-CUL1-F-box protein) E3 ubiquitin-protein ligase complex which mediates the ubiquitination and subsequent proteasomal degradation of target proteins and acts as a regulator of mTOR signaling.</text>
</comment>
<keyword evidence="10" id="KW-1185">Reference proteome</keyword>
<dbReference type="PANTHER" id="PTHR12874:SF29">
    <property type="entry name" value="F-BOX ONLY PROTEIN 9"/>
    <property type="match status" value="1"/>
</dbReference>
<feature type="non-terminal residue" evidence="9">
    <location>
        <position position="523"/>
    </location>
</feature>
<protein>
    <recommendedName>
        <fullName evidence="6">F-box only protein</fullName>
    </recommendedName>
</protein>
<feature type="region of interest" description="Disordered" evidence="7">
    <location>
        <begin position="1"/>
        <end position="111"/>
    </location>
</feature>
<proteinExistence type="predicted"/>
<accession>A0A7K7GM42</accession>
<feature type="compositionally biased region" description="Low complexity" evidence="7">
    <location>
        <begin position="16"/>
        <end position="36"/>
    </location>
</feature>
<evidence type="ECO:0000313" key="10">
    <source>
        <dbReference type="Proteomes" id="UP000529965"/>
    </source>
</evidence>
<dbReference type="GO" id="GO:0016567">
    <property type="term" value="P:protein ubiquitination"/>
    <property type="evidence" value="ECO:0007669"/>
    <property type="project" value="UniProtKB-UniRule"/>
</dbReference>
<evidence type="ECO:0000256" key="7">
    <source>
        <dbReference type="SAM" id="MobiDB-lite"/>
    </source>
</evidence>
<feature type="compositionally biased region" description="Basic and acidic residues" evidence="7">
    <location>
        <begin position="83"/>
        <end position="110"/>
    </location>
</feature>
<keyword evidence="5" id="KW-0802">TPR repeat</keyword>
<evidence type="ECO:0000256" key="2">
    <source>
        <dbReference type="ARBA" id="ARBA00004906"/>
    </source>
</evidence>
<organism evidence="9 10">
    <name type="scientific">Erithacus rubecula</name>
    <name type="common">European robin</name>
    <dbReference type="NCBI Taxonomy" id="37610"/>
    <lineage>
        <taxon>Eukaryota</taxon>
        <taxon>Metazoa</taxon>
        <taxon>Chordata</taxon>
        <taxon>Craniata</taxon>
        <taxon>Vertebrata</taxon>
        <taxon>Euteleostomi</taxon>
        <taxon>Archelosauria</taxon>
        <taxon>Archosauria</taxon>
        <taxon>Dinosauria</taxon>
        <taxon>Saurischia</taxon>
        <taxon>Theropoda</taxon>
        <taxon>Coelurosauria</taxon>
        <taxon>Aves</taxon>
        <taxon>Neognathae</taxon>
        <taxon>Neoaves</taxon>
        <taxon>Telluraves</taxon>
        <taxon>Australaves</taxon>
        <taxon>Passeriformes</taxon>
        <taxon>Turdidae</taxon>
        <taxon>Erithacus</taxon>
    </lineage>
</organism>
<dbReference type="CDD" id="cd22089">
    <property type="entry name" value="F-box_FBXO9"/>
    <property type="match status" value="1"/>
</dbReference>
<comment type="caution">
    <text evidence="9">The sequence shown here is derived from an EMBL/GenBank/DDBJ whole genome shotgun (WGS) entry which is preliminary data.</text>
</comment>
<dbReference type="InterPro" id="IPR001810">
    <property type="entry name" value="F-box_dom"/>
</dbReference>
<evidence type="ECO:0000259" key="8">
    <source>
        <dbReference type="PROSITE" id="PS50181"/>
    </source>
</evidence>
<evidence type="ECO:0000256" key="4">
    <source>
        <dbReference type="ARBA" id="ARBA00022786"/>
    </source>
</evidence>
<dbReference type="SUPFAM" id="SSF81383">
    <property type="entry name" value="F-box domain"/>
    <property type="match status" value="1"/>
</dbReference>
<keyword evidence="3 6" id="KW-0963">Cytoplasm</keyword>
<gene>
    <name evidence="9" type="primary">Fbxo9</name>
    <name evidence="9" type="ORF">ERIRUB_R08151</name>
</gene>
<comment type="pathway">
    <text evidence="2 6">Protein modification; protein ubiquitination.</text>
</comment>
<feature type="domain" description="F-box" evidence="8">
    <location>
        <begin position="260"/>
        <end position="311"/>
    </location>
</feature>
<feature type="compositionally biased region" description="Basic and acidic residues" evidence="7">
    <location>
        <begin position="146"/>
        <end position="159"/>
    </location>
</feature>
<dbReference type="GO" id="GO:0005737">
    <property type="term" value="C:cytoplasm"/>
    <property type="evidence" value="ECO:0007669"/>
    <property type="project" value="UniProtKB-SubCell"/>
</dbReference>